<name>A0AAF0V6N5_SOLVR</name>
<evidence type="ECO:0000256" key="1">
    <source>
        <dbReference type="SAM" id="MobiDB-lite"/>
    </source>
</evidence>
<reference evidence="2" key="1">
    <citation type="submission" date="2023-08" db="EMBL/GenBank/DDBJ databases">
        <title>A de novo genome assembly of Solanum verrucosum Schlechtendal, a Mexican diploid species geographically isolated from the other diploid A-genome species in potato relatives.</title>
        <authorList>
            <person name="Hosaka K."/>
        </authorList>
    </citation>
    <scope>NUCLEOTIDE SEQUENCE</scope>
    <source>
        <tissue evidence="2">Young leaves</tissue>
    </source>
</reference>
<keyword evidence="3" id="KW-1185">Reference proteome</keyword>
<feature type="region of interest" description="Disordered" evidence="1">
    <location>
        <begin position="209"/>
        <end position="249"/>
    </location>
</feature>
<accession>A0AAF0V6N5</accession>
<feature type="compositionally biased region" description="Acidic residues" evidence="1">
    <location>
        <begin position="235"/>
        <end position="249"/>
    </location>
</feature>
<evidence type="ECO:0000313" key="2">
    <source>
        <dbReference type="EMBL" id="WMV58890.1"/>
    </source>
</evidence>
<dbReference type="EMBL" id="CP133623">
    <property type="protein sequence ID" value="WMV58890.1"/>
    <property type="molecule type" value="Genomic_DNA"/>
</dbReference>
<organism evidence="2 3">
    <name type="scientific">Solanum verrucosum</name>
    <dbReference type="NCBI Taxonomy" id="315347"/>
    <lineage>
        <taxon>Eukaryota</taxon>
        <taxon>Viridiplantae</taxon>
        <taxon>Streptophyta</taxon>
        <taxon>Embryophyta</taxon>
        <taxon>Tracheophyta</taxon>
        <taxon>Spermatophyta</taxon>
        <taxon>Magnoliopsida</taxon>
        <taxon>eudicotyledons</taxon>
        <taxon>Gunneridae</taxon>
        <taxon>Pentapetalae</taxon>
        <taxon>asterids</taxon>
        <taxon>lamiids</taxon>
        <taxon>Solanales</taxon>
        <taxon>Solanaceae</taxon>
        <taxon>Solanoideae</taxon>
        <taxon>Solaneae</taxon>
        <taxon>Solanum</taxon>
    </lineage>
</organism>
<proteinExistence type="predicted"/>
<protein>
    <submittedName>
        <fullName evidence="2">Uncharacterized protein</fullName>
    </submittedName>
</protein>
<sequence length="249" mass="28737">MLKFTILASNANSNSTKAWIGYIHVMPQLIVDLGSFSFSFQVGQSWSGRVVAQSLYLGFKGKHGRYSAKTEQNQLKERRNEDLRIAEPIRRVAKRSYPRLLFHRAEPWIRADSQKIEMVKHWRDIRSFLGLAGYYNRTEDQVDYNSSLDSTRRFRWFVVYCDASMHPGIKRGNLFKLLESAGVTHEGQPFPVVGPMRCRWSSWVGNTGKLPKAESRRGPTPGGWVHSPWLRKLEEEEEEEDEEEEGDGS</sequence>
<evidence type="ECO:0000313" key="3">
    <source>
        <dbReference type="Proteomes" id="UP001234989"/>
    </source>
</evidence>
<dbReference type="Proteomes" id="UP001234989">
    <property type="component" value="Chromosome 12"/>
</dbReference>
<gene>
    <name evidence="2" type="ORF">MTR67_052275</name>
</gene>
<dbReference type="AlphaFoldDB" id="A0AAF0V6N5"/>